<evidence type="ECO:0000313" key="3">
    <source>
        <dbReference type="Proteomes" id="UP001595379"/>
    </source>
</evidence>
<organism evidence="2 3">
    <name type="scientific">Hyphobacterium vulgare</name>
    <dbReference type="NCBI Taxonomy" id="1736751"/>
    <lineage>
        <taxon>Bacteria</taxon>
        <taxon>Pseudomonadati</taxon>
        <taxon>Pseudomonadota</taxon>
        <taxon>Alphaproteobacteria</taxon>
        <taxon>Maricaulales</taxon>
        <taxon>Maricaulaceae</taxon>
        <taxon>Hyphobacterium</taxon>
    </lineage>
</organism>
<protein>
    <submittedName>
        <fullName evidence="2">Uncharacterized protein</fullName>
    </submittedName>
</protein>
<evidence type="ECO:0000256" key="1">
    <source>
        <dbReference type="SAM" id="SignalP"/>
    </source>
</evidence>
<comment type="caution">
    <text evidence="2">The sequence shown here is derived from an EMBL/GenBank/DDBJ whole genome shotgun (WGS) entry which is preliminary data.</text>
</comment>
<gene>
    <name evidence="2" type="ORF">ACFOOR_11745</name>
</gene>
<keyword evidence="1" id="KW-0732">Signal</keyword>
<name>A0ABV6ZZ35_9PROT</name>
<dbReference type="RefSeq" id="WP_343165109.1">
    <property type="nucleotide sequence ID" value="NZ_JBHRSV010000026.1"/>
</dbReference>
<proteinExistence type="predicted"/>
<evidence type="ECO:0000313" key="2">
    <source>
        <dbReference type="EMBL" id="MFC2926780.1"/>
    </source>
</evidence>
<sequence length="134" mass="13611">MKRLLIATALAGLMAGPALADGMDNAVGNTVRVIIDDAGNGFDAYFDADGAYSDSLGRSGASWTVSGSELCLNPPEGAMNEDGTPATASCGPWNPDLAVGDSWQTDGWGDGMITISILEGRGHTAPTPPVPGTE</sequence>
<feature type="signal peptide" evidence="1">
    <location>
        <begin position="1"/>
        <end position="20"/>
    </location>
</feature>
<accession>A0ABV6ZZ35</accession>
<keyword evidence="3" id="KW-1185">Reference proteome</keyword>
<reference evidence="3" key="1">
    <citation type="journal article" date="2019" name="Int. J. Syst. Evol. Microbiol.">
        <title>The Global Catalogue of Microorganisms (GCM) 10K type strain sequencing project: providing services to taxonomists for standard genome sequencing and annotation.</title>
        <authorList>
            <consortium name="The Broad Institute Genomics Platform"/>
            <consortium name="The Broad Institute Genome Sequencing Center for Infectious Disease"/>
            <person name="Wu L."/>
            <person name="Ma J."/>
        </authorList>
    </citation>
    <scope>NUCLEOTIDE SEQUENCE [LARGE SCALE GENOMIC DNA]</scope>
    <source>
        <strain evidence="3">KCTC 52487</strain>
    </source>
</reference>
<dbReference type="Proteomes" id="UP001595379">
    <property type="component" value="Unassembled WGS sequence"/>
</dbReference>
<dbReference type="EMBL" id="JBHRSV010000026">
    <property type="protein sequence ID" value="MFC2926780.1"/>
    <property type="molecule type" value="Genomic_DNA"/>
</dbReference>
<feature type="chain" id="PRO_5046988252" evidence="1">
    <location>
        <begin position="21"/>
        <end position="134"/>
    </location>
</feature>